<dbReference type="SUPFAM" id="SSF53756">
    <property type="entry name" value="UDP-Glycosyltransferase/glycogen phosphorylase"/>
    <property type="match status" value="1"/>
</dbReference>
<dbReference type="STRING" id="118967.SAMN02745191_1062"/>
<dbReference type="CDD" id="cd03811">
    <property type="entry name" value="GT4_GT28_WabH-like"/>
    <property type="match status" value="1"/>
</dbReference>
<dbReference type="PANTHER" id="PTHR12526">
    <property type="entry name" value="GLYCOSYLTRANSFERASE"/>
    <property type="match status" value="1"/>
</dbReference>
<proteinExistence type="predicted"/>
<organism evidence="2 3">
    <name type="scientific">Anaerorhabdus furcosa</name>
    <dbReference type="NCBI Taxonomy" id="118967"/>
    <lineage>
        <taxon>Bacteria</taxon>
        <taxon>Bacillati</taxon>
        <taxon>Bacillota</taxon>
        <taxon>Erysipelotrichia</taxon>
        <taxon>Erysipelotrichales</taxon>
        <taxon>Erysipelotrichaceae</taxon>
        <taxon>Anaerorhabdus</taxon>
    </lineage>
</organism>
<evidence type="ECO:0000259" key="1">
    <source>
        <dbReference type="Pfam" id="PF00534"/>
    </source>
</evidence>
<sequence>MTNKTKILFVNDEMEMGGVARVLNTLMANLDTNKYDISCLILHKTGMLVSEIPSHVHVIEGTPFFNTIDRPLIDILNRMDLKALASKLRLLFYMKTGLIKKRILHERKKLIKERYDVELAAKEGFCTIFTAYGDSKKKMNWVLTDYKQNNYSKNHMKLVVKALQRIDMNIADSEDVLESFKEVFGITRGVTIHNLMDVEKVKNGVESAYNESVVQPGINVIAVARFHPQKSLERLLYAHKAAIDKGIEHNLYLIGGGETEPQLRQIVKENNLNRVFFLGYKQNPYAYIAKCDLFVLSSLYEGFATIINESLIAGTPVLTTRVGGVSDQITDSNQGWIVENTQEALKAGYILALSKPEKLKEMKDSLESYKYPNDKILKQFEEVFK</sequence>
<dbReference type="GO" id="GO:0016757">
    <property type="term" value="F:glycosyltransferase activity"/>
    <property type="evidence" value="ECO:0007669"/>
    <property type="project" value="InterPro"/>
</dbReference>
<dbReference type="AlphaFoldDB" id="A0A1T4LVG3"/>
<reference evidence="3" key="1">
    <citation type="submission" date="2017-02" db="EMBL/GenBank/DDBJ databases">
        <authorList>
            <person name="Varghese N."/>
            <person name="Submissions S."/>
        </authorList>
    </citation>
    <scope>NUCLEOTIDE SEQUENCE [LARGE SCALE GENOMIC DNA]</scope>
    <source>
        <strain evidence="3">ATCC 25662</strain>
    </source>
</reference>
<evidence type="ECO:0000313" key="3">
    <source>
        <dbReference type="Proteomes" id="UP000243297"/>
    </source>
</evidence>
<protein>
    <submittedName>
        <fullName evidence="2">Glycosyltransferase involved in cell wall bisynthesis</fullName>
    </submittedName>
</protein>
<dbReference type="Proteomes" id="UP000243297">
    <property type="component" value="Unassembled WGS sequence"/>
</dbReference>
<accession>A0A1T4LVG3</accession>
<dbReference type="OrthoDB" id="798298at2"/>
<dbReference type="RefSeq" id="WP_078711484.1">
    <property type="nucleotide sequence ID" value="NZ_FUWY01000002.1"/>
</dbReference>
<dbReference type="Gene3D" id="3.40.50.2000">
    <property type="entry name" value="Glycogen Phosphorylase B"/>
    <property type="match status" value="2"/>
</dbReference>
<feature type="domain" description="Glycosyl transferase family 1" evidence="1">
    <location>
        <begin position="220"/>
        <end position="364"/>
    </location>
</feature>
<evidence type="ECO:0000313" key="2">
    <source>
        <dbReference type="EMBL" id="SJZ58729.1"/>
    </source>
</evidence>
<keyword evidence="2" id="KW-0808">Transferase</keyword>
<dbReference type="Pfam" id="PF00534">
    <property type="entry name" value="Glycos_transf_1"/>
    <property type="match status" value="1"/>
</dbReference>
<keyword evidence="3" id="KW-1185">Reference proteome</keyword>
<dbReference type="InterPro" id="IPR001296">
    <property type="entry name" value="Glyco_trans_1"/>
</dbReference>
<dbReference type="EMBL" id="FUWY01000002">
    <property type="protein sequence ID" value="SJZ58729.1"/>
    <property type="molecule type" value="Genomic_DNA"/>
</dbReference>
<name>A0A1T4LVG3_9FIRM</name>
<gene>
    <name evidence="2" type="ORF">SAMN02745191_1062</name>
</gene>
<dbReference type="PANTHER" id="PTHR12526:SF630">
    <property type="entry name" value="GLYCOSYLTRANSFERASE"/>
    <property type="match status" value="1"/>
</dbReference>